<evidence type="ECO:0000259" key="3">
    <source>
        <dbReference type="Pfam" id="PF03221"/>
    </source>
</evidence>
<dbReference type="Proteomes" id="UP001239213">
    <property type="component" value="Unassembled WGS sequence"/>
</dbReference>
<dbReference type="Pfam" id="PF03221">
    <property type="entry name" value="HTH_Tnp_Tc5"/>
    <property type="match status" value="1"/>
</dbReference>
<evidence type="ECO:0000256" key="1">
    <source>
        <dbReference type="ARBA" id="ARBA00023125"/>
    </source>
</evidence>
<protein>
    <recommendedName>
        <fullName evidence="3">HTH CENPB-type domain-containing protein</fullName>
    </recommendedName>
</protein>
<dbReference type="GO" id="GO:0003677">
    <property type="term" value="F:DNA binding"/>
    <property type="evidence" value="ECO:0007669"/>
    <property type="project" value="UniProtKB-KW"/>
</dbReference>
<keyword evidence="1" id="KW-0238">DNA-binding</keyword>
<comment type="caution">
    <text evidence="4">The sequence shown here is derived from an EMBL/GenBank/DDBJ whole genome shotgun (WGS) entry which is preliminary data.</text>
</comment>
<organism evidence="4 5">
    <name type="scientific">Colletotrichum cuscutae</name>
    <dbReference type="NCBI Taxonomy" id="1209917"/>
    <lineage>
        <taxon>Eukaryota</taxon>
        <taxon>Fungi</taxon>
        <taxon>Dikarya</taxon>
        <taxon>Ascomycota</taxon>
        <taxon>Pezizomycotina</taxon>
        <taxon>Sordariomycetes</taxon>
        <taxon>Hypocreomycetidae</taxon>
        <taxon>Glomerellales</taxon>
        <taxon>Glomerellaceae</taxon>
        <taxon>Colletotrichum</taxon>
        <taxon>Colletotrichum acutatum species complex</taxon>
    </lineage>
</organism>
<feature type="region of interest" description="Disordered" evidence="2">
    <location>
        <begin position="149"/>
        <end position="181"/>
    </location>
</feature>
<dbReference type="EMBL" id="MPDP01000271">
    <property type="protein sequence ID" value="KAK1461922.1"/>
    <property type="molecule type" value="Genomic_DNA"/>
</dbReference>
<proteinExistence type="predicted"/>
<evidence type="ECO:0000313" key="5">
    <source>
        <dbReference type="Proteomes" id="UP001239213"/>
    </source>
</evidence>
<gene>
    <name evidence="4" type="ORF">CCUS01_01512</name>
</gene>
<dbReference type="AlphaFoldDB" id="A0AAI9UNT5"/>
<sequence>MPNWTEQDIKNAKKTCRRKAAKAWGILYTTLYHQLTPGRKTCREAKQEYQRLSVSQERSLAAWAISQAELGFPVTRPQIKEFVLKVLAAQGDTRGLQESLRNDGNRYKKGKVAETQATGEAEAGAGIEAGAAAQDGAGEGAEIVTELGETTEAEGVTGSQAEVDEVDMETPAGQNNNEDMETWEPWRPPRCVGCLIVAYCNDRFAFQGSHVCSSMFQARLLQVWWWLMSRDQRDQLHGKRAVIIGVGTAFGFRTKLS</sequence>
<dbReference type="InterPro" id="IPR006600">
    <property type="entry name" value="HTH_CenpB_DNA-bd_dom"/>
</dbReference>
<feature type="domain" description="HTH CENPB-type" evidence="3">
    <location>
        <begin position="55"/>
        <end position="87"/>
    </location>
</feature>
<keyword evidence="5" id="KW-1185">Reference proteome</keyword>
<accession>A0AAI9UNT5</accession>
<evidence type="ECO:0000313" key="4">
    <source>
        <dbReference type="EMBL" id="KAK1461922.1"/>
    </source>
</evidence>
<reference evidence="4" key="1">
    <citation type="submission" date="2016-11" db="EMBL/GenBank/DDBJ databases">
        <title>The genome sequence of Colletotrichum cuscutae.</title>
        <authorList>
            <person name="Baroncelli R."/>
        </authorList>
    </citation>
    <scope>NUCLEOTIDE SEQUENCE</scope>
    <source>
        <strain evidence="4">IMI 304802</strain>
    </source>
</reference>
<name>A0AAI9UNT5_9PEZI</name>
<evidence type="ECO:0000256" key="2">
    <source>
        <dbReference type="SAM" id="MobiDB-lite"/>
    </source>
</evidence>